<sequence length="959" mass="106558">MSVLGEQSALQYLAGQLGLEQQQPVDECKLEAVVTVSTFVPVQATLNQQRLKPEVGFWLLERREATVLEAADSDNTDFSAPVGWTSRPQTKPAYYPLVSPRSLLPRLFHHLKYQRVGRELDVDAVMKKLGRGEYLYHIPRASRRNLGRHLHIIEDHHLHLTPYWLDQGLFANLLESYLPDYANSRDVLVDGQTCDWALPPEGSLVLVFSDLGALSENPAEQVAMWLRIGAILQRMGCKLIAVVPCHPEACDPRLRVLFNLEPWEPLRQLDKWNNASRREKAGKLLHLLAPAIRLEPGLLRSVRLAVAQYGYNFDASVEAAVWQHPDMLELSSVAATPNPAARSLWLERFSLLPDPLKQTVLDIIRQWRSPLREQVWFEEISSLDASSRQVVPQADLVDANKYFRQLSQRYDRDDAEVLADVATRSWFQRMEKRLPLAAWDLPEVGTTLQQIAVQVHKYEQLYHADYPIDPAKLPSSHSTEQTLALVQQGEVLFVVATSAINQLWGKVKGSGLVSEEIIGEMAVVGGVALGGVLGGMLGNVASKTISSTVGDNVLGDILGNVASKTVSSVVGGVGGAVLGEVLGKVASKVILSDVLVTGSYLGEIRLRRGLLYVEAIDAMSETKIRQSLQFQEGQMNESLCVLTKSAAWVVRSDTETLYFKQVQRPTWADSIGQDTQGLFVEHHCLGNHYRSYWQAPDIAGASGYWQGFPPDKNDIDDYTCYANLCAIPHLPVSWQHVLSREFTQPYWQVLLEFLANEQAAGKTLLPEAGKCFNALQATPLDQVKVVILGQDPYPTRGIAHGLAFSVLPGVTPLPRSLQNIYRELREDVGVDNSHTGYLQAWAEQGVLLLNTVLSVVEGQAGSHQNCGWEVFTDAVIRVVNVQPNPVVFVLWGGHAQKKAALIDTSKHLVIQSAHPSPLSAQRGFFGSKPFSRTNAFLRQHRRSVINWQLEPLSIGNKEQ</sequence>
<evidence type="ECO:0000313" key="12">
    <source>
        <dbReference type="EMBL" id="MDQ5770733.1"/>
    </source>
</evidence>
<feature type="domain" description="Uracil-DNA glycosylase-like" evidence="11">
    <location>
        <begin position="776"/>
        <end position="937"/>
    </location>
</feature>
<feature type="active site" description="Proton acceptor" evidence="9 10">
    <location>
        <position position="791"/>
    </location>
</feature>
<evidence type="ECO:0000256" key="7">
    <source>
        <dbReference type="ARBA" id="ARBA00022801"/>
    </source>
</evidence>
<keyword evidence="9" id="KW-0963">Cytoplasm</keyword>
<proteinExistence type="inferred from homology"/>
<evidence type="ECO:0000256" key="4">
    <source>
        <dbReference type="ARBA" id="ARBA00012030"/>
    </source>
</evidence>
<dbReference type="SUPFAM" id="SSF52141">
    <property type="entry name" value="Uracil-DNA glycosylase-like"/>
    <property type="match status" value="1"/>
</dbReference>
<accession>A0ABU0YD70</accession>
<comment type="catalytic activity">
    <reaction evidence="1 9">
        <text>Hydrolyzes single-stranded DNA or mismatched double-stranded DNA and polynucleotides, releasing free uracil.</text>
        <dbReference type="EC" id="3.2.2.27"/>
    </reaction>
</comment>
<comment type="similarity">
    <text evidence="3 9">Belongs to the uracil-DNA glycosylase (UDG) superfamily. UNG family.</text>
</comment>
<dbReference type="CDD" id="cd10027">
    <property type="entry name" value="UDG-F1-like"/>
    <property type="match status" value="1"/>
</dbReference>
<evidence type="ECO:0000256" key="5">
    <source>
        <dbReference type="ARBA" id="ARBA00018429"/>
    </source>
</evidence>
<evidence type="ECO:0000256" key="9">
    <source>
        <dbReference type="HAMAP-Rule" id="MF_00148"/>
    </source>
</evidence>
<comment type="caution">
    <text evidence="12">The sequence shown here is derived from an EMBL/GenBank/DDBJ whole genome shotgun (WGS) entry which is preliminary data.</text>
</comment>
<dbReference type="RefSeq" id="WP_308136405.1">
    <property type="nucleotide sequence ID" value="NZ_JAVFKN010000038.1"/>
</dbReference>
<dbReference type="NCBIfam" id="NF003591">
    <property type="entry name" value="PRK05254.1-4"/>
    <property type="match status" value="1"/>
</dbReference>
<reference evidence="12 13" key="1">
    <citation type="submission" date="2023-08" db="EMBL/GenBank/DDBJ databases">
        <title>New molecular markers tilS and rpoB for phylogenetic and monitoring studies of the genus Thiothrix biodiversity.</title>
        <authorList>
            <person name="Ravin N.V."/>
            <person name="Smolyakov D."/>
            <person name="Markov N.D."/>
            <person name="Beletsky A.V."/>
            <person name="Mardanov A.V."/>
            <person name="Rudenko T.S."/>
            <person name="Grabovich M.Y."/>
        </authorList>
    </citation>
    <scope>NUCLEOTIDE SEQUENCE [LARGE SCALE GENOMIC DNA]</scope>
    <source>
        <strain evidence="12 13">H33</strain>
    </source>
</reference>
<evidence type="ECO:0000256" key="8">
    <source>
        <dbReference type="ARBA" id="ARBA00023204"/>
    </source>
</evidence>
<dbReference type="InterPro" id="IPR005122">
    <property type="entry name" value="Uracil-DNA_glycosylase-like"/>
</dbReference>
<keyword evidence="7 9" id="KW-0378">Hydrolase</keyword>
<evidence type="ECO:0000313" key="13">
    <source>
        <dbReference type="Proteomes" id="UP001223336"/>
    </source>
</evidence>
<dbReference type="PANTHER" id="PTHR11264:SF0">
    <property type="entry name" value="URACIL-DNA GLYCOSYLASE"/>
    <property type="match status" value="1"/>
</dbReference>
<evidence type="ECO:0000259" key="11">
    <source>
        <dbReference type="SMART" id="SM00986"/>
    </source>
</evidence>
<dbReference type="NCBIfam" id="NF003589">
    <property type="entry name" value="PRK05254.1-2"/>
    <property type="match status" value="1"/>
</dbReference>
<comment type="subcellular location">
    <subcellularLocation>
        <location evidence="9">Cytoplasm</location>
    </subcellularLocation>
</comment>
<dbReference type="NCBIfam" id="NF003592">
    <property type="entry name" value="PRK05254.1-5"/>
    <property type="match status" value="1"/>
</dbReference>
<dbReference type="NCBIfam" id="TIGR00628">
    <property type="entry name" value="ung"/>
    <property type="match status" value="1"/>
</dbReference>
<dbReference type="Gene3D" id="3.40.470.10">
    <property type="entry name" value="Uracil-DNA glycosylase-like domain"/>
    <property type="match status" value="1"/>
</dbReference>
<dbReference type="HAMAP" id="MF_00148">
    <property type="entry name" value="UDG"/>
    <property type="match status" value="1"/>
</dbReference>
<protein>
    <recommendedName>
        <fullName evidence="5 9">Uracil-DNA glycosylase</fullName>
        <shortName evidence="9">UDG</shortName>
        <ecNumber evidence="4 9">3.2.2.27</ecNumber>
    </recommendedName>
</protein>
<dbReference type="GO" id="GO:0004844">
    <property type="term" value="F:uracil DNA N-glycosylase activity"/>
    <property type="evidence" value="ECO:0007669"/>
    <property type="project" value="UniProtKB-EC"/>
</dbReference>
<dbReference type="EC" id="3.2.2.27" evidence="4 9"/>
<keyword evidence="6 9" id="KW-0227">DNA damage</keyword>
<evidence type="ECO:0000256" key="3">
    <source>
        <dbReference type="ARBA" id="ARBA00008184"/>
    </source>
</evidence>
<organism evidence="12 13">
    <name type="scientific">Thiothrix subterranea</name>
    <dbReference type="NCBI Taxonomy" id="2735563"/>
    <lineage>
        <taxon>Bacteria</taxon>
        <taxon>Pseudomonadati</taxon>
        <taxon>Pseudomonadota</taxon>
        <taxon>Gammaproteobacteria</taxon>
        <taxon>Thiotrichales</taxon>
        <taxon>Thiotrichaceae</taxon>
        <taxon>Thiothrix</taxon>
    </lineage>
</organism>
<dbReference type="InterPro" id="IPR036895">
    <property type="entry name" value="Uracil-DNA_glycosylase-like_sf"/>
</dbReference>
<dbReference type="InterPro" id="IPR018085">
    <property type="entry name" value="Ura-DNA_Glyclase_AS"/>
</dbReference>
<dbReference type="EMBL" id="JAVFKN010000038">
    <property type="protein sequence ID" value="MDQ5770733.1"/>
    <property type="molecule type" value="Genomic_DNA"/>
</dbReference>
<dbReference type="InterPro" id="IPR002043">
    <property type="entry name" value="UDG_fam1"/>
</dbReference>
<dbReference type="Pfam" id="PF03167">
    <property type="entry name" value="UDG"/>
    <property type="match status" value="1"/>
</dbReference>
<dbReference type="PANTHER" id="PTHR11264">
    <property type="entry name" value="URACIL-DNA GLYCOSYLASE"/>
    <property type="match status" value="1"/>
</dbReference>
<dbReference type="PROSITE" id="PS00130">
    <property type="entry name" value="U_DNA_GLYCOSYLASE"/>
    <property type="match status" value="1"/>
</dbReference>
<keyword evidence="12" id="KW-0326">Glycosidase</keyword>
<name>A0ABU0YD70_9GAMM</name>
<comment type="function">
    <text evidence="2 9">Excises uracil residues from the DNA which can arise as a result of misincorporation of dUMP residues by DNA polymerase or due to deamination of cytosine.</text>
</comment>
<keyword evidence="8 9" id="KW-0234">DNA repair</keyword>
<evidence type="ECO:0000256" key="2">
    <source>
        <dbReference type="ARBA" id="ARBA00002631"/>
    </source>
</evidence>
<evidence type="ECO:0000256" key="6">
    <source>
        <dbReference type="ARBA" id="ARBA00022763"/>
    </source>
</evidence>
<evidence type="ECO:0000256" key="10">
    <source>
        <dbReference type="PROSITE-ProRule" id="PRU10072"/>
    </source>
</evidence>
<evidence type="ECO:0000256" key="1">
    <source>
        <dbReference type="ARBA" id="ARBA00001400"/>
    </source>
</evidence>
<dbReference type="Proteomes" id="UP001223336">
    <property type="component" value="Unassembled WGS sequence"/>
</dbReference>
<gene>
    <name evidence="9 12" type="primary">ung</name>
    <name evidence="12" type="ORF">RCC75_19550</name>
</gene>
<dbReference type="NCBIfam" id="NF003588">
    <property type="entry name" value="PRK05254.1-1"/>
    <property type="match status" value="1"/>
</dbReference>
<dbReference type="SMART" id="SM00986">
    <property type="entry name" value="UDG"/>
    <property type="match status" value="1"/>
</dbReference>
<dbReference type="SMART" id="SM00987">
    <property type="entry name" value="UreE_C"/>
    <property type="match status" value="1"/>
</dbReference>
<keyword evidence="13" id="KW-1185">Reference proteome</keyword>